<feature type="region of interest" description="Disordered" evidence="5">
    <location>
        <begin position="1"/>
        <end position="23"/>
    </location>
</feature>
<accession>A0A644TI88</accession>
<dbReference type="CDD" id="cd04489">
    <property type="entry name" value="ExoVII_LU_OBF"/>
    <property type="match status" value="1"/>
</dbReference>
<dbReference type="PANTHER" id="PTHR30008:SF0">
    <property type="entry name" value="EXODEOXYRIBONUCLEASE 7 LARGE SUBUNIT"/>
    <property type="match status" value="1"/>
</dbReference>
<gene>
    <name evidence="8" type="primary">xseA_3</name>
    <name evidence="8" type="ORF">SDC9_12114</name>
</gene>
<evidence type="ECO:0000256" key="2">
    <source>
        <dbReference type="ARBA" id="ARBA00022722"/>
    </source>
</evidence>
<dbReference type="PANTHER" id="PTHR30008">
    <property type="entry name" value="EXODEOXYRIBONUCLEASE 7 LARGE SUBUNIT"/>
    <property type="match status" value="1"/>
</dbReference>
<dbReference type="GO" id="GO:0003676">
    <property type="term" value="F:nucleic acid binding"/>
    <property type="evidence" value="ECO:0007669"/>
    <property type="project" value="InterPro"/>
</dbReference>
<proteinExistence type="inferred from homology"/>
<comment type="caution">
    <text evidence="8">The sequence shown here is derived from an EMBL/GenBank/DDBJ whole genome shotgun (WGS) entry which is preliminary data.</text>
</comment>
<dbReference type="AlphaFoldDB" id="A0A644TI88"/>
<dbReference type="InterPro" id="IPR020579">
    <property type="entry name" value="Exonuc_VII_lsu_C"/>
</dbReference>
<protein>
    <submittedName>
        <fullName evidence="8">Exodeoxyribonuclease 7 large subunit</fullName>
        <ecNumber evidence="8">3.1.11.6</ecNumber>
    </submittedName>
</protein>
<keyword evidence="3 8" id="KW-0378">Hydrolase</keyword>
<keyword evidence="1" id="KW-0963">Cytoplasm</keyword>
<evidence type="ECO:0000259" key="7">
    <source>
        <dbReference type="Pfam" id="PF13742"/>
    </source>
</evidence>
<dbReference type="EC" id="3.1.11.6" evidence="8"/>
<dbReference type="InterPro" id="IPR025824">
    <property type="entry name" value="OB-fold_nuc-bd_dom"/>
</dbReference>
<feature type="domain" description="OB-fold nucleic acid binding" evidence="7">
    <location>
        <begin position="26"/>
        <end position="116"/>
    </location>
</feature>
<dbReference type="Pfam" id="PF02601">
    <property type="entry name" value="Exonuc_VII_L"/>
    <property type="match status" value="1"/>
</dbReference>
<reference evidence="8" key="1">
    <citation type="submission" date="2019-08" db="EMBL/GenBank/DDBJ databases">
        <authorList>
            <person name="Kucharzyk K."/>
            <person name="Murdoch R.W."/>
            <person name="Higgins S."/>
            <person name="Loffler F."/>
        </authorList>
    </citation>
    <scope>NUCLEOTIDE SEQUENCE</scope>
</reference>
<dbReference type="Pfam" id="PF13742">
    <property type="entry name" value="tRNA_anti_2"/>
    <property type="match status" value="1"/>
</dbReference>
<dbReference type="GO" id="GO:0008855">
    <property type="term" value="F:exodeoxyribonuclease VII activity"/>
    <property type="evidence" value="ECO:0007669"/>
    <property type="project" value="UniProtKB-EC"/>
</dbReference>
<dbReference type="HAMAP" id="MF_00378">
    <property type="entry name" value="Exonuc_7_L"/>
    <property type="match status" value="1"/>
</dbReference>
<dbReference type="GO" id="GO:0009318">
    <property type="term" value="C:exodeoxyribonuclease VII complex"/>
    <property type="evidence" value="ECO:0007669"/>
    <property type="project" value="InterPro"/>
</dbReference>
<sequence length="438" mass="47415">MPEKKNYLWDEPDPPGPSAASPSEPLSVSALTGLIKGTLEDFYSSVAVQGEVSNAKLSSSGHLYFSLKDREALIQAVMFKYRLSFLGFEIRDGMKLIVSGGVSVYAARGQYQLIAQGARLAGAGDILAMLEERKRRLAAEGLFDEERKKPLPRFPSRVALVTSPSGAAVRDIIHVLGRRNASVDLIILPCPVQGEGAADMIAARIRQANALSIADVLIVGRGGGSLEDLLAFSDEAVVRAIAESEIPVISAVGHEIDWAISDYAADLRAATPSAAAELVAESRATLLSEVRQFELALESSIRARLDRAEAALDSFALEDVEARFMRLFLPVARRLDDAREAVVLGIGHRLKDLAHRRALAENALELTSPLAVLNRGYSITRRLGRDKADETGATNQGSWRLEGWGSIVRNASELEKADYLQIIFASGSAKVEVEEVER</sequence>
<evidence type="ECO:0000256" key="4">
    <source>
        <dbReference type="ARBA" id="ARBA00022839"/>
    </source>
</evidence>
<dbReference type="InterPro" id="IPR003753">
    <property type="entry name" value="Exonuc_VII_L"/>
</dbReference>
<name>A0A644TI88_9ZZZZ</name>
<evidence type="ECO:0000259" key="6">
    <source>
        <dbReference type="Pfam" id="PF02601"/>
    </source>
</evidence>
<evidence type="ECO:0000256" key="3">
    <source>
        <dbReference type="ARBA" id="ARBA00022801"/>
    </source>
</evidence>
<dbReference type="NCBIfam" id="TIGR00237">
    <property type="entry name" value="xseA"/>
    <property type="match status" value="1"/>
</dbReference>
<dbReference type="EMBL" id="VSSQ01000032">
    <property type="protein sequence ID" value="MPL66439.1"/>
    <property type="molecule type" value="Genomic_DNA"/>
</dbReference>
<dbReference type="GO" id="GO:0006308">
    <property type="term" value="P:DNA catabolic process"/>
    <property type="evidence" value="ECO:0007669"/>
    <property type="project" value="InterPro"/>
</dbReference>
<keyword evidence="2" id="KW-0540">Nuclease</keyword>
<organism evidence="8">
    <name type="scientific">bioreactor metagenome</name>
    <dbReference type="NCBI Taxonomy" id="1076179"/>
    <lineage>
        <taxon>unclassified sequences</taxon>
        <taxon>metagenomes</taxon>
        <taxon>ecological metagenomes</taxon>
    </lineage>
</organism>
<feature type="domain" description="Exonuclease VII large subunit C-terminal" evidence="6">
    <location>
        <begin position="142"/>
        <end position="318"/>
    </location>
</feature>
<keyword evidence="4" id="KW-0269">Exonuclease</keyword>
<evidence type="ECO:0000256" key="1">
    <source>
        <dbReference type="ARBA" id="ARBA00022490"/>
    </source>
</evidence>
<evidence type="ECO:0000313" key="8">
    <source>
        <dbReference type="EMBL" id="MPL66439.1"/>
    </source>
</evidence>
<evidence type="ECO:0000256" key="5">
    <source>
        <dbReference type="SAM" id="MobiDB-lite"/>
    </source>
</evidence>